<feature type="transmembrane region" description="Helical" evidence="2">
    <location>
        <begin position="139"/>
        <end position="157"/>
    </location>
</feature>
<name>A0A4Y9FTG2_STRAI</name>
<dbReference type="AlphaFoldDB" id="A0A4Y9FTG2"/>
<keyword evidence="2" id="KW-1133">Transmembrane helix</keyword>
<feature type="coiled-coil region" evidence="1">
    <location>
        <begin position="36"/>
        <end position="67"/>
    </location>
</feature>
<keyword evidence="1" id="KW-0175">Coiled coil</keyword>
<feature type="transmembrane region" description="Helical" evidence="2">
    <location>
        <begin position="6"/>
        <end position="28"/>
    </location>
</feature>
<comment type="caution">
    <text evidence="3">The sequence shown here is derived from an EMBL/GenBank/DDBJ whole genome shotgun (WGS) entry which is preliminary data.</text>
</comment>
<evidence type="ECO:0000256" key="2">
    <source>
        <dbReference type="SAM" id="Phobius"/>
    </source>
</evidence>
<protein>
    <submittedName>
        <fullName evidence="3">Uncharacterized protein</fullName>
    </submittedName>
</protein>
<accession>A0A4Y9FTG2</accession>
<organism evidence="3 4">
    <name type="scientific">Streptococcus acidominimus</name>
    <dbReference type="NCBI Taxonomy" id="1326"/>
    <lineage>
        <taxon>Bacteria</taxon>
        <taxon>Bacillati</taxon>
        <taxon>Bacillota</taxon>
        <taxon>Bacilli</taxon>
        <taxon>Lactobacillales</taxon>
        <taxon>Streptococcaceae</taxon>
        <taxon>Streptococcus</taxon>
    </lineage>
</organism>
<evidence type="ECO:0000313" key="3">
    <source>
        <dbReference type="EMBL" id="TFU31548.1"/>
    </source>
</evidence>
<dbReference type="RefSeq" id="WP_135052344.1">
    <property type="nucleotide sequence ID" value="NZ_CAKOCW010000001.1"/>
</dbReference>
<keyword evidence="2" id="KW-0472">Membrane</keyword>
<feature type="transmembrane region" description="Helical" evidence="2">
    <location>
        <begin position="195"/>
        <end position="217"/>
    </location>
</feature>
<gene>
    <name evidence="3" type="ORF">E4U01_02100</name>
</gene>
<evidence type="ECO:0000313" key="4">
    <source>
        <dbReference type="Proteomes" id="UP000297747"/>
    </source>
</evidence>
<keyword evidence="2" id="KW-0812">Transmembrane</keyword>
<dbReference type="Proteomes" id="UP000297747">
    <property type="component" value="Unassembled WGS sequence"/>
</dbReference>
<dbReference type="EMBL" id="SPQA01000004">
    <property type="protein sequence ID" value="TFU31548.1"/>
    <property type="molecule type" value="Genomic_DNA"/>
</dbReference>
<reference evidence="3 4" key="1">
    <citation type="submission" date="2019-03" db="EMBL/GenBank/DDBJ databases">
        <title>Diversity of the mouse oral microbiome.</title>
        <authorList>
            <person name="Joseph S."/>
            <person name="Aduse-Opoku J."/>
            <person name="Curtis M."/>
            <person name="Wade W."/>
            <person name="Hashim A."/>
        </authorList>
    </citation>
    <scope>NUCLEOTIDE SEQUENCE [LARGE SCALE GENOMIC DNA]</scope>
    <source>
        <strain evidence="3 4">HT4</strain>
    </source>
</reference>
<feature type="transmembrane region" description="Helical" evidence="2">
    <location>
        <begin position="223"/>
        <end position="240"/>
    </location>
</feature>
<proteinExistence type="predicted"/>
<feature type="transmembrane region" description="Helical" evidence="2">
    <location>
        <begin position="163"/>
        <end position="183"/>
    </location>
</feature>
<evidence type="ECO:0000256" key="1">
    <source>
        <dbReference type="SAM" id="Coils"/>
    </source>
</evidence>
<sequence>MQVTFEQVVSVLSATVISTIITTLFSFIQTNKRNKIDFITKERSEWRKNLKNIIEELGNEGKRAEAIRKLQVQINPYGRCMDLKYTRTYFMSDGHIWDSIEGNIDYEKVIFFVELLLKYDWERSKQEITFKPGVSIRRILMIIPLILLIVVMYIAYNKNAFEFYVSAFMTILSISSFVVEGFYTSNSFKNSNVQFWIFFLFFALPYGNSLNMLYNYVPIFHNNYFSTLSFLLLISYTFIFQQLVESGEKTYIDEIERFIFSENKDSLNKKGILY</sequence>